<reference evidence="5 6" key="2">
    <citation type="submission" date="2020-06" db="EMBL/GenBank/DDBJ databases">
        <title>Antribacter stalactiti gen. nov., sp. nov., a new member of the family Nacardiaceae isolated from a cave.</title>
        <authorList>
            <person name="Kim I.S."/>
        </authorList>
    </citation>
    <scope>NUCLEOTIDE SEQUENCE [LARGE SCALE GENOMIC DNA]</scope>
    <source>
        <strain evidence="5 6">YC2-7</strain>
    </source>
</reference>
<dbReference type="SUPFAM" id="SSF53067">
    <property type="entry name" value="Actin-like ATPase domain"/>
    <property type="match status" value="1"/>
</dbReference>
<evidence type="ECO:0008006" key="7">
    <source>
        <dbReference type="Google" id="ProtNLM"/>
    </source>
</evidence>
<protein>
    <recommendedName>
        <fullName evidence="7">Hsp70 protein</fullName>
    </recommendedName>
</protein>
<accession>A0A848KTJ6</accession>
<evidence type="ECO:0000256" key="2">
    <source>
        <dbReference type="ARBA" id="ARBA00022840"/>
    </source>
</evidence>
<dbReference type="GO" id="GO:0140662">
    <property type="term" value="F:ATP-dependent protein folding chaperone"/>
    <property type="evidence" value="ECO:0007669"/>
    <property type="project" value="InterPro"/>
</dbReference>
<evidence type="ECO:0000313" key="5">
    <source>
        <dbReference type="EMBL" id="NMN98877.1"/>
    </source>
</evidence>
<proteinExistence type="predicted"/>
<evidence type="ECO:0000256" key="4">
    <source>
        <dbReference type="SAM" id="MobiDB-lite"/>
    </source>
</evidence>
<gene>
    <name evidence="5" type="ORF">FGL95_27965</name>
</gene>
<dbReference type="EMBL" id="VCQU01000013">
    <property type="protein sequence ID" value="NMN98877.1"/>
    <property type="molecule type" value="Genomic_DNA"/>
</dbReference>
<keyword evidence="3" id="KW-0143">Chaperone</keyword>
<dbReference type="GO" id="GO:0005524">
    <property type="term" value="F:ATP binding"/>
    <property type="evidence" value="ECO:0007669"/>
    <property type="project" value="UniProtKB-KW"/>
</dbReference>
<dbReference type="AlphaFoldDB" id="A0A848KTJ6"/>
<evidence type="ECO:0000256" key="1">
    <source>
        <dbReference type="ARBA" id="ARBA00022741"/>
    </source>
</evidence>
<organism evidence="5 6">
    <name type="scientific">Antrihabitans stalactiti</name>
    <dbReference type="NCBI Taxonomy" id="2584121"/>
    <lineage>
        <taxon>Bacteria</taxon>
        <taxon>Bacillati</taxon>
        <taxon>Actinomycetota</taxon>
        <taxon>Actinomycetes</taxon>
        <taxon>Mycobacteriales</taxon>
        <taxon>Nocardiaceae</taxon>
        <taxon>Antrihabitans</taxon>
    </lineage>
</organism>
<dbReference type="InterPro" id="IPR013126">
    <property type="entry name" value="Hsp_70_fam"/>
</dbReference>
<dbReference type="Gene3D" id="3.30.420.40">
    <property type="match status" value="2"/>
</dbReference>
<keyword evidence="1" id="KW-0547">Nucleotide-binding</keyword>
<evidence type="ECO:0000256" key="3">
    <source>
        <dbReference type="ARBA" id="ARBA00023186"/>
    </source>
</evidence>
<feature type="region of interest" description="Disordered" evidence="4">
    <location>
        <begin position="329"/>
        <end position="352"/>
    </location>
</feature>
<reference evidence="5 6" key="1">
    <citation type="submission" date="2019-05" db="EMBL/GenBank/DDBJ databases">
        <authorList>
            <person name="Lee S.D."/>
        </authorList>
    </citation>
    <scope>NUCLEOTIDE SEQUENCE [LARGE SCALE GENOMIC DNA]</scope>
    <source>
        <strain evidence="5 6">YC2-7</strain>
    </source>
</reference>
<comment type="caution">
    <text evidence="5">The sequence shown here is derived from an EMBL/GenBank/DDBJ whole genome shotgun (WGS) entry which is preliminary data.</text>
</comment>
<keyword evidence="6" id="KW-1185">Reference proteome</keyword>
<dbReference type="Proteomes" id="UP000535543">
    <property type="component" value="Unassembled WGS sequence"/>
</dbReference>
<dbReference type="RefSeq" id="WP_169593637.1">
    <property type="nucleotide sequence ID" value="NZ_VCQU01000013.1"/>
</dbReference>
<keyword evidence="2" id="KW-0067">ATP-binding</keyword>
<sequence>MVLVLGVSAGSSGARAILAHSDQPHQHPIDQCVVARRPGASVGEPVAAVIDAMHSAAAERGELITAIAVTYRCDMHAESIKSSVPIPGATPTRLVKESTAQMRYLRFTGRLPKAGTVVLYDLGSSGLTLTLADCVSGTPIRTRRSTVLGGDEYDAQIHHHLAHVGIASDVATCRQHKEALSSDRIITAADPVTGNRMVLTRSDIAYLQSAGIHDSASFVRHLLEESGDTPEAVVLLGGCTRNPLVEEWLNSTLDLPTISEADPEVVSARGAVALAGDRPARVIRVARAIGASAPPGTAVSRRKIFAAVAVTGVLAATIAGLMLGNRSTDEPAHNDVSPSPMEVAGIPKTPFP</sequence>
<dbReference type="Pfam" id="PF00012">
    <property type="entry name" value="HSP70"/>
    <property type="match status" value="1"/>
</dbReference>
<dbReference type="Gene3D" id="3.90.640.10">
    <property type="entry name" value="Actin, Chain A, domain 4"/>
    <property type="match status" value="1"/>
</dbReference>
<evidence type="ECO:0000313" key="6">
    <source>
        <dbReference type="Proteomes" id="UP000535543"/>
    </source>
</evidence>
<name>A0A848KTJ6_9NOCA</name>
<dbReference type="InterPro" id="IPR043129">
    <property type="entry name" value="ATPase_NBD"/>
</dbReference>